<feature type="domain" description="HTH lysR-type" evidence="7">
    <location>
        <begin position="1"/>
        <end position="58"/>
    </location>
</feature>
<evidence type="ECO:0000256" key="1">
    <source>
        <dbReference type="ARBA" id="ARBA00009437"/>
    </source>
</evidence>
<dbReference type="Proteomes" id="UP000283442">
    <property type="component" value="Unassembled WGS sequence"/>
</dbReference>
<dbReference type="InterPro" id="IPR005119">
    <property type="entry name" value="LysR_subst-bd"/>
</dbReference>
<dbReference type="Gene3D" id="1.10.10.10">
    <property type="entry name" value="Winged helix-like DNA-binding domain superfamily/Winged helix DNA-binding domain"/>
    <property type="match status" value="1"/>
</dbReference>
<evidence type="ECO:0000256" key="5">
    <source>
        <dbReference type="SAM" id="Coils"/>
    </source>
</evidence>
<comment type="similarity">
    <text evidence="1">Belongs to the LysR transcriptional regulatory family.</text>
</comment>
<dbReference type="PANTHER" id="PTHR30126:SF91">
    <property type="entry name" value="LYSR FAMILY TRANSCRIPTIONAL REGULATOR"/>
    <property type="match status" value="1"/>
</dbReference>
<dbReference type="EMBL" id="QRHE01000008">
    <property type="protein sequence ID" value="RHF51136.1"/>
    <property type="molecule type" value="Genomic_DNA"/>
</dbReference>
<dbReference type="Pfam" id="PF03466">
    <property type="entry name" value="LysR_substrate"/>
    <property type="match status" value="1"/>
</dbReference>
<dbReference type="Gene3D" id="3.40.190.10">
    <property type="entry name" value="Periplasmic binding protein-like II"/>
    <property type="match status" value="2"/>
</dbReference>
<protein>
    <submittedName>
        <fullName evidence="8">LysR family transcriptional regulator</fullName>
    </submittedName>
</protein>
<sequence length="318" mass="35874">MLDFRVATFLCVCQTMNFTRAAQLLNITQPAVSQHIHFLEEAYGMALFRYANKKLSLTAAGQILRKRLVAMKNDEQELLAELRSQVSGIEEISLGVTMTVGEYAIMEPLARMLRAHPERNVRLVFGNTQQLLQMLAAGSIQLALVEGYYPQEEYEHTRYSTGDYIGVCAAAHHFAMPPHRFHDLLQERLLIREEGSGTRNILERNLALYGMKVSDFIHYTEVGNMHTIIGLLLRDAGISFLYRIAVEAELRAGTLREIPLTGFSMQHDFDFIWEKGSIYTDAYTAFCEELRSLAGEQDSSNFPDRQGRAGAGSNTPVE</sequence>
<evidence type="ECO:0000313" key="9">
    <source>
        <dbReference type="Proteomes" id="UP000283442"/>
    </source>
</evidence>
<organism evidence="8 9">
    <name type="scientific">Mitsuokella multacida</name>
    <dbReference type="NCBI Taxonomy" id="52226"/>
    <lineage>
        <taxon>Bacteria</taxon>
        <taxon>Bacillati</taxon>
        <taxon>Bacillota</taxon>
        <taxon>Negativicutes</taxon>
        <taxon>Selenomonadales</taxon>
        <taxon>Selenomonadaceae</taxon>
        <taxon>Mitsuokella</taxon>
    </lineage>
</organism>
<dbReference type="SUPFAM" id="SSF46785">
    <property type="entry name" value="Winged helix' DNA-binding domain"/>
    <property type="match status" value="1"/>
</dbReference>
<keyword evidence="5" id="KW-0175">Coiled coil</keyword>
<dbReference type="GO" id="GO:0000976">
    <property type="term" value="F:transcription cis-regulatory region binding"/>
    <property type="evidence" value="ECO:0007669"/>
    <property type="project" value="TreeGrafter"/>
</dbReference>
<dbReference type="PANTHER" id="PTHR30126">
    <property type="entry name" value="HTH-TYPE TRANSCRIPTIONAL REGULATOR"/>
    <property type="match status" value="1"/>
</dbReference>
<dbReference type="InterPro" id="IPR036388">
    <property type="entry name" value="WH-like_DNA-bd_sf"/>
</dbReference>
<keyword evidence="4" id="KW-0804">Transcription</keyword>
<reference evidence="8 9" key="1">
    <citation type="submission" date="2018-08" db="EMBL/GenBank/DDBJ databases">
        <title>A genome reference for cultivated species of the human gut microbiota.</title>
        <authorList>
            <person name="Zou Y."/>
            <person name="Xue W."/>
            <person name="Luo G."/>
        </authorList>
    </citation>
    <scope>NUCLEOTIDE SEQUENCE [LARGE SCALE GENOMIC DNA]</scope>
    <source>
        <strain evidence="8 9">AM25-21AC</strain>
    </source>
</reference>
<dbReference type="OrthoDB" id="1624015at2"/>
<feature type="region of interest" description="Disordered" evidence="6">
    <location>
        <begin position="296"/>
        <end position="318"/>
    </location>
</feature>
<dbReference type="PROSITE" id="PS50931">
    <property type="entry name" value="HTH_LYSR"/>
    <property type="match status" value="1"/>
</dbReference>
<dbReference type="InterPro" id="IPR000847">
    <property type="entry name" value="LysR_HTH_N"/>
</dbReference>
<dbReference type="AlphaFoldDB" id="A0A414NVV6"/>
<proteinExistence type="inferred from homology"/>
<name>A0A414NVV6_9FIRM</name>
<dbReference type="PRINTS" id="PR00039">
    <property type="entry name" value="HTHLYSR"/>
</dbReference>
<dbReference type="SUPFAM" id="SSF53850">
    <property type="entry name" value="Periplasmic binding protein-like II"/>
    <property type="match status" value="1"/>
</dbReference>
<evidence type="ECO:0000256" key="2">
    <source>
        <dbReference type="ARBA" id="ARBA00023015"/>
    </source>
</evidence>
<evidence type="ECO:0000256" key="6">
    <source>
        <dbReference type="SAM" id="MobiDB-lite"/>
    </source>
</evidence>
<dbReference type="GO" id="GO:0003700">
    <property type="term" value="F:DNA-binding transcription factor activity"/>
    <property type="evidence" value="ECO:0007669"/>
    <property type="project" value="InterPro"/>
</dbReference>
<evidence type="ECO:0000256" key="3">
    <source>
        <dbReference type="ARBA" id="ARBA00023125"/>
    </source>
</evidence>
<evidence type="ECO:0000256" key="4">
    <source>
        <dbReference type="ARBA" id="ARBA00023163"/>
    </source>
</evidence>
<comment type="caution">
    <text evidence="8">The sequence shown here is derived from an EMBL/GenBank/DDBJ whole genome shotgun (WGS) entry which is preliminary data.</text>
</comment>
<keyword evidence="3" id="KW-0238">DNA-binding</keyword>
<feature type="coiled-coil region" evidence="5">
    <location>
        <begin position="65"/>
        <end position="92"/>
    </location>
</feature>
<evidence type="ECO:0000313" key="8">
    <source>
        <dbReference type="EMBL" id="RHF51136.1"/>
    </source>
</evidence>
<accession>A0A414NVV6</accession>
<keyword evidence="2" id="KW-0805">Transcription regulation</keyword>
<dbReference type="Pfam" id="PF00126">
    <property type="entry name" value="HTH_1"/>
    <property type="match status" value="1"/>
</dbReference>
<dbReference type="RefSeq" id="WP_118176373.1">
    <property type="nucleotide sequence ID" value="NZ_JAQEAO010000012.1"/>
</dbReference>
<dbReference type="InterPro" id="IPR036390">
    <property type="entry name" value="WH_DNA-bd_sf"/>
</dbReference>
<gene>
    <name evidence="8" type="ORF">DW674_08595</name>
</gene>
<evidence type="ECO:0000259" key="7">
    <source>
        <dbReference type="PROSITE" id="PS50931"/>
    </source>
</evidence>